<dbReference type="InterPro" id="IPR002347">
    <property type="entry name" value="SDR_fam"/>
</dbReference>
<dbReference type="Pfam" id="PF00106">
    <property type="entry name" value="adh_short"/>
    <property type="match status" value="1"/>
</dbReference>
<sequence length="152" mass="16332">MIQPHAIVTGASSGIGFAIAQTLLDNGWQVTGLSRSRPDIQHPDFTALSVDLMDSAQVRQCAEQFAQVDAFIHAAGKMASAPLGELNLSESEVLWHLHIHVAEIMANALVPKMTAGGRIVLIGSRTIARCCRPFTVCRNQVCHDRYGAQLGG</sequence>
<dbReference type="GO" id="GO:0016491">
    <property type="term" value="F:oxidoreductase activity"/>
    <property type="evidence" value="ECO:0007669"/>
    <property type="project" value="UniProtKB-KW"/>
</dbReference>
<dbReference type="InterPro" id="IPR051122">
    <property type="entry name" value="SDR_DHRS6-like"/>
</dbReference>
<dbReference type="AlphaFoldDB" id="A0A975U6L5"/>
<name>A0A975U6L5_9VIBR</name>
<keyword evidence="4" id="KW-1185">Reference proteome</keyword>
<proteinExistence type="inferred from homology"/>
<evidence type="ECO:0000256" key="2">
    <source>
        <dbReference type="ARBA" id="ARBA00023002"/>
    </source>
</evidence>
<organism evidence="3 4">
    <name type="scientific">Vibrio ostreae</name>
    <dbReference type="NCBI Taxonomy" id="2841925"/>
    <lineage>
        <taxon>Bacteria</taxon>
        <taxon>Pseudomonadati</taxon>
        <taxon>Pseudomonadota</taxon>
        <taxon>Gammaproteobacteria</taxon>
        <taxon>Vibrionales</taxon>
        <taxon>Vibrionaceae</taxon>
        <taxon>Vibrio</taxon>
    </lineage>
</organism>
<dbReference type="RefSeq" id="WP_218561872.1">
    <property type="nucleotide sequence ID" value="NZ_CP076642.1"/>
</dbReference>
<reference evidence="3" key="1">
    <citation type="submission" date="2021-06" db="EMBL/GenBank/DDBJ databases">
        <title>Vibrio nov. sp., novel gut bacterium isolated from Yellow Sea oyster.</title>
        <authorList>
            <person name="Muhammad N."/>
            <person name="Nguyen T.H."/>
            <person name="Lee Y.-J."/>
            <person name="Ko J."/>
            <person name="Kim S.-G."/>
        </authorList>
    </citation>
    <scope>NUCLEOTIDE SEQUENCE</scope>
    <source>
        <strain evidence="3">OG9-811</strain>
    </source>
</reference>
<dbReference type="PANTHER" id="PTHR43477">
    <property type="entry name" value="DIHYDROANTICAPSIN 7-DEHYDROGENASE"/>
    <property type="match status" value="1"/>
</dbReference>
<evidence type="ECO:0000313" key="3">
    <source>
        <dbReference type="EMBL" id="QXO16117.1"/>
    </source>
</evidence>
<gene>
    <name evidence="3" type="ORF">KNV97_00895</name>
</gene>
<dbReference type="Proteomes" id="UP000694232">
    <property type="component" value="Chromosome 2"/>
</dbReference>
<dbReference type="CDD" id="cd05233">
    <property type="entry name" value="SDR_c"/>
    <property type="match status" value="1"/>
</dbReference>
<protein>
    <submittedName>
        <fullName evidence="3">SDR family oxidoreductase</fullName>
    </submittedName>
</protein>
<accession>A0A975U6L5</accession>
<comment type="similarity">
    <text evidence="1">Belongs to the short-chain dehydrogenases/reductases (SDR) family.</text>
</comment>
<evidence type="ECO:0000256" key="1">
    <source>
        <dbReference type="ARBA" id="ARBA00006484"/>
    </source>
</evidence>
<keyword evidence="2" id="KW-0560">Oxidoreductase</keyword>
<dbReference type="KEGG" id="vos:KNV97_00895"/>
<evidence type="ECO:0000313" key="4">
    <source>
        <dbReference type="Proteomes" id="UP000694232"/>
    </source>
</evidence>
<dbReference type="EMBL" id="CP076642">
    <property type="protein sequence ID" value="QXO16117.1"/>
    <property type="molecule type" value="Genomic_DNA"/>
</dbReference>
<dbReference type="PANTHER" id="PTHR43477:SF1">
    <property type="entry name" value="DIHYDROANTICAPSIN 7-DEHYDROGENASE"/>
    <property type="match status" value="1"/>
</dbReference>